<feature type="non-terminal residue" evidence="19">
    <location>
        <position position="1"/>
    </location>
</feature>
<dbReference type="Gene3D" id="1.20.1270.220">
    <property type="match status" value="1"/>
</dbReference>
<accession>A0A7L3S587</accession>
<dbReference type="CDD" id="cd05497">
    <property type="entry name" value="Bromo_Brdt_I_like"/>
    <property type="match status" value="1"/>
</dbReference>
<feature type="region of interest" description="Disordered" evidence="16">
    <location>
        <begin position="223"/>
        <end position="251"/>
    </location>
</feature>
<dbReference type="Proteomes" id="UP000578766">
    <property type="component" value="Unassembled WGS sequence"/>
</dbReference>
<keyword evidence="3" id="KW-0158">Chromosome</keyword>
<sequence length="757" mass="83156">MASVPALQSPQVNPPPPEVSNPKKPGRVTNQLQYLHKVVMKALWKHQFAWPFRQPVDAVKLGLPDYHKIIKQPMDMGTIKRRLENNYYWGAAECMQDFNTMFTNCYIYNKPTDDIVLMAQTLEKIFLQKVAQMPPEEQEIVVPVAKNSHKKGASRAAALLAGLTAAQQVPAVSSVSHTAVYTPSPDIPTTIVNIPHPSVISAPLLKSLHSTAPAVLAAPAPTQPVAKKKGVKRKADTTTPTTTAIIATSGESSPSATLLEAKAAKIPARRESGRPIKPPKKDLPDSQQHQTSKKGKLSEQLKYCNGILKELLSKKHAAYAWPFYKPVDASALGLHDYHEIIKHPMDLSTIKRKMENRDYHDAQEFAADVRLMFSNCYKYNPPDHDVVAMARKLQDVFEFSYAKMPDEPQDASPPSVSAPLAGALSKSSSEESSSDEDEDDEDDEDDEEDESSSESSSESEESSDSEEERANRLAELQEQVRAAAGAAPPPGPPPRARLTPCLPPQLRAVHEQLAALSQGPVSKPKKKREKKKKKKSEKHKGRGGDEEARARQAQLRKAKKAGGGSGGSSKNSKKAAKATLPPPPALYDSEEEEESKPMTYDEKRQLSLDINKLPGEKLGRVVHIIQSREPSLRDSNPEEIEIDFETLKPSTLRELERYVLSCLRKKPRKPYSETMKKPVGKTKEELALEKKRELEKRLQDVSGQLNSTKKPPKKASEKAESAQQVAVSRLSASSSSSDSSSSSSSSSSSDTSDSDSG</sequence>
<dbReference type="InterPro" id="IPR043509">
    <property type="entry name" value="Bromo_Brdt_II"/>
</dbReference>
<feature type="domain" description="NET" evidence="18">
    <location>
        <begin position="588"/>
        <end position="670"/>
    </location>
</feature>
<dbReference type="InterPro" id="IPR038336">
    <property type="entry name" value="NET_sf"/>
</dbReference>
<keyword evidence="5" id="KW-0677">Repeat</keyword>
<dbReference type="FunFam" id="1.20.1270.220:FF:000001">
    <property type="entry name" value="bromodomain-containing protein 2 isoform X1"/>
    <property type="match status" value="1"/>
</dbReference>
<comment type="subcellular location">
    <subcellularLocation>
        <location evidence="2">Chromosome</location>
    </subcellularLocation>
    <subcellularLocation>
        <location evidence="1">Nucleus</location>
    </subcellularLocation>
</comment>
<feature type="domain" description="Bromo" evidence="17">
    <location>
        <begin position="44"/>
        <end position="116"/>
    </location>
</feature>
<dbReference type="GO" id="GO:0006338">
    <property type="term" value="P:chromatin remodeling"/>
    <property type="evidence" value="ECO:0007669"/>
    <property type="project" value="TreeGrafter"/>
</dbReference>
<protein>
    <recommendedName>
        <fullName evidence="12">Bromodomain-containing protein 2</fullName>
    </recommendedName>
</protein>
<evidence type="ECO:0000256" key="16">
    <source>
        <dbReference type="SAM" id="MobiDB-lite"/>
    </source>
</evidence>
<evidence type="ECO:0000256" key="14">
    <source>
        <dbReference type="ARBA" id="ARBA00046861"/>
    </source>
</evidence>
<feature type="region of interest" description="Disordered" evidence="16">
    <location>
        <begin position="665"/>
        <end position="757"/>
    </location>
</feature>
<evidence type="ECO:0000256" key="7">
    <source>
        <dbReference type="ARBA" id="ARBA00022990"/>
    </source>
</evidence>
<proteinExistence type="inferred from homology"/>
<dbReference type="CDD" id="cd05498">
    <property type="entry name" value="Bromo_Brdt_II_like"/>
    <property type="match status" value="1"/>
</dbReference>
<name>A0A7L3S587_CEPGR</name>
<evidence type="ECO:0000256" key="11">
    <source>
        <dbReference type="ARBA" id="ARBA00023242"/>
    </source>
</evidence>
<evidence type="ECO:0000313" key="20">
    <source>
        <dbReference type="Proteomes" id="UP000578766"/>
    </source>
</evidence>
<feature type="region of interest" description="Disordered" evidence="16">
    <location>
        <begin position="404"/>
        <end position="602"/>
    </location>
</feature>
<evidence type="ECO:0000256" key="6">
    <source>
        <dbReference type="ARBA" id="ARBA00022853"/>
    </source>
</evidence>
<evidence type="ECO:0000256" key="12">
    <source>
        <dbReference type="ARBA" id="ARBA00040998"/>
    </source>
</evidence>
<dbReference type="Pfam" id="PF00439">
    <property type="entry name" value="Bromodomain"/>
    <property type="match status" value="2"/>
</dbReference>
<feature type="compositionally biased region" description="Low complexity" evidence="16">
    <location>
        <begin position="731"/>
        <end position="751"/>
    </location>
</feature>
<evidence type="ECO:0000259" key="18">
    <source>
        <dbReference type="PROSITE" id="PS51525"/>
    </source>
</evidence>
<evidence type="ECO:0000256" key="3">
    <source>
        <dbReference type="ARBA" id="ARBA00022454"/>
    </source>
</evidence>
<dbReference type="InterPro" id="IPR043508">
    <property type="entry name" value="Bromo_Brdt_I"/>
</dbReference>
<keyword evidence="11" id="KW-0539">Nucleus</keyword>
<evidence type="ECO:0000256" key="2">
    <source>
        <dbReference type="ARBA" id="ARBA00004286"/>
    </source>
</evidence>
<dbReference type="PANTHER" id="PTHR22880">
    <property type="entry name" value="FALZ-RELATED BROMODOMAIN-CONTAINING PROTEINS"/>
    <property type="match status" value="1"/>
</dbReference>
<feature type="compositionally biased region" description="Basic residues" evidence="16">
    <location>
        <begin position="523"/>
        <end position="541"/>
    </location>
</feature>
<feature type="compositionally biased region" description="Acidic residues" evidence="16">
    <location>
        <begin position="432"/>
        <end position="467"/>
    </location>
</feature>
<dbReference type="Gene3D" id="1.20.920.10">
    <property type="entry name" value="Bromodomain-like"/>
    <property type="match status" value="2"/>
</dbReference>
<keyword evidence="20" id="KW-1185">Reference proteome</keyword>
<feature type="non-terminal residue" evidence="19">
    <location>
        <position position="757"/>
    </location>
</feature>
<dbReference type="AlphaFoldDB" id="A0A7L3S587"/>
<dbReference type="FunFam" id="1.20.920.10:FF:000002">
    <property type="entry name" value="Bromodomain-containing protein 4"/>
    <property type="match status" value="1"/>
</dbReference>
<keyword evidence="8" id="KW-0805">Transcription regulation</keyword>
<evidence type="ECO:0000256" key="4">
    <source>
        <dbReference type="ARBA" id="ARBA00022553"/>
    </source>
</evidence>
<keyword evidence="7" id="KW-0007">Acetylation</keyword>
<comment type="subunit">
    <text evidence="14">Homodimer. Interacts with E2F1. Interacts with (acetylated) STAT3; promoting STAT3 recruitment to chromatin. Interacts with CTCF; promoting BRD2 recruitment to chromatin.</text>
</comment>
<evidence type="ECO:0000256" key="8">
    <source>
        <dbReference type="ARBA" id="ARBA00023015"/>
    </source>
</evidence>
<dbReference type="InterPro" id="IPR036427">
    <property type="entry name" value="Bromodomain-like_sf"/>
</dbReference>
<evidence type="ECO:0000256" key="10">
    <source>
        <dbReference type="ARBA" id="ARBA00023163"/>
    </source>
</evidence>
<keyword evidence="10" id="KW-0804">Transcription</keyword>
<evidence type="ECO:0000256" key="9">
    <source>
        <dbReference type="ARBA" id="ARBA00023117"/>
    </source>
</evidence>
<dbReference type="SUPFAM" id="SSF47370">
    <property type="entry name" value="Bromodomain"/>
    <property type="match status" value="2"/>
</dbReference>
<dbReference type="InterPro" id="IPR001487">
    <property type="entry name" value="Bromodomain"/>
</dbReference>
<dbReference type="PROSITE" id="PS51525">
    <property type="entry name" value="NET"/>
    <property type="match status" value="1"/>
</dbReference>
<comment type="caution">
    <text evidence="19">The sequence shown here is derived from an EMBL/GenBank/DDBJ whole genome shotgun (WGS) entry which is preliminary data.</text>
</comment>
<evidence type="ECO:0000256" key="13">
    <source>
        <dbReference type="ARBA" id="ARBA00044509"/>
    </source>
</evidence>
<feature type="compositionally biased region" description="Low complexity" evidence="16">
    <location>
        <begin position="237"/>
        <end position="248"/>
    </location>
</feature>
<feature type="domain" description="Bromo" evidence="17">
    <location>
        <begin position="315"/>
        <end position="387"/>
    </location>
</feature>
<evidence type="ECO:0000256" key="1">
    <source>
        <dbReference type="ARBA" id="ARBA00004123"/>
    </source>
</evidence>
<dbReference type="InterPro" id="IPR027353">
    <property type="entry name" value="NET_dom"/>
</dbReference>
<dbReference type="GO" id="GO:0006355">
    <property type="term" value="P:regulation of DNA-templated transcription"/>
    <property type="evidence" value="ECO:0007669"/>
    <property type="project" value="TreeGrafter"/>
</dbReference>
<dbReference type="GO" id="GO:0005634">
    <property type="term" value="C:nucleus"/>
    <property type="evidence" value="ECO:0007669"/>
    <property type="project" value="UniProtKB-SubCell"/>
</dbReference>
<dbReference type="InterPro" id="IPR018359">
    <property type="entry name" value="Bromodomain_CS"/>
</dbReference>
<evidence type="ECO:0000259" key="17">
    <source>
        <dbReference type="PROSITE" id="PS50014"/>
    </source>
</evidence>
<keyword evidence="4" id="KW-0597">Phosphoprotein</keyword>
<dbReference type="InterPro" id="IPR050935">
    <property type="entry name" value="Bromo_chromatin_reader"/>
</dbReference>
<dbReference type="PRINTS" id="PR00503">
    <property type="entry name" value="BROMODOMAIN"/>
</dbReference>
<reference evidence="19 20" key="1">
    <citation type="submission" date="2019-09" db="EMBL/GenBank/DDBJ databases">
        <title>Bird 10,000 Genomes (B10K) Project - Family phase.</title>
        <authorList>
            <person name="Zhang G."/>
        </authorList>
    </citation>
    <scope>NUCLEOTIDE SEQUENCE [LARGE SCALE GENOMIC DNA]</scope>
    <source>
        <strain evidence="19">OUT-0020</strain>
        <tissue evidence="19">Liver</tissue>
    </source>
</reference>
<evidence type="ECO:0000256" key="5">
    <source>
        <dbReference type="ARBA" id="ARBA00022737"/>
    </source>
</evidence>
<dbReference type="PROSITE" id="PS50014">
    <property type="entry name" value="BROMODOMAIN_2"/>
    <property type="match status" value="2"/>
</dbReference>
<dbReference type="EMBL" id="VZUD01000411">
    <property type="protein sequence ID" value="NXV23194.1"/>
    <property type="molecule type" value="Genomic_DNA"/>
</dbReference>
<gene>
    <name evidence="19" type="primary">Brd2</name>
    <name evidence="19" type="ORF">CEPGRY_R15083</name>
</gene>
<dbReference type="Pfam" id="PF17035">
    <property type="entry name" value="BET"/>
    <property type="match status" value="1"/>
</dbReference>
<feature type="compositionally biased region" description="Basic and acidic residues" evidence="16">
    <location>
        <begin position="268"/>
        <end position="284"/>
    </location>
</feature>
<feature type="region of interest" description="Disordered" evidence="16">
    <location>
        <begin position="263"/>
        <end position="297"/>
    </location>
</feature>
<keyword evidence="6" id="KW-0156">Chromatin regulator</keyword>
<dbReference type="FunFam" id="1.20.920.10:FF:000003">
    <property type="entry name" value="Bromodomain-containing protein 2"/>
    <property type="match status" value="1"/>
</dbReference>
<dbReference type="SMART" id="SM00297">
    <property type="entry name" value="BROMO"/>
    <property type="match status" value="2"/>
</dbReference>
<keyword evidence="9 15" id="KW-0103">Bromodomain</keyword>
<dbReference type="GO" id="GO:0000785">
    <property type="term" value="C:chromatin"/>
    <property type="evidence" value="ECO:0007669"/>
    <property type="project" value="TreeGrafter"/>
</dbReference>
<feature type="compositionally biased region" description="Basic and acidic residues" evidence="16">
    <location>
        <begin position="670"/>
        <end position="699"/>
    </location>
</feature>
<dbReference type="PANTHER" id="PTHR22880:SF240">
    <property type="entry name" value="BROMODOMAIN-CONTAINING PROTEIN 2"/>
    <property type="match status" value="1"/>
</dbReference>
<organism evidence="19 20">
    <name type="scientific">Cepphus grylle</name>
    <name type="common">Black guillemot</name>
    <name type="synonym">Alca grylle</name>
    <dbReference type="NCBI Taxonomy" id="28697"/>
    <lineage>
        <taxon>Eukaryota</taxon>
        <taxon>Metazoa</taxon>
        <taxon>Chordata</taxon>
        <taxon>Craniata</taxon>
        <taxon>Vertebrata</taxon>
        <taxon>Euteleostomi</taxon>
        <taxon>Archelosauria</taxon>
        <taxon>Archosauria</taxon>
        <taxon>Dinosauria</taxon>
        <taxon>Saurischia</taxon>
        <taxon>Theropoda</taxon>
        <taxon>Coelurosauria</taxon>
        <taxon>Aves</taxon>
        <taxon>Neognathae</taxon>
        <taxon>Neoaves</taxon>
        <taxon>Charadriiformes</taxon>
        <taxon>Alcidae</taxon>
        <taxon>Cepphus</taxon>
    </lineage>
</organism>
<evidence type="ECO:0000256" key="15">
    <source>
        <dbReference type="PROSITE-ProRule" id="PRU00035"/>
    </source>
</evidence>
<dbReference type="PROSITE" id="PS00633">
    <property type="entry name" value="BROMODOMAIN_1"/>
    <property type="match status" value="2"/>
</dbReference>
<evidence type="ECO:0000313" key="19">
    <source>
        <dbReference type="EMBL" id="NXV23194.1"/>
    </source>
</evidence>
<feature type="region of interest" description="Disordered" evidence="16">
    <location>
        <begin position="1"/>
        <end position="26"/>
    </location>
</feature>
<comment type="similarity">
    <text evidence="13">Belongs to the BET family.</text>
</comment>